<evidence type="ECO:0000313" key="4">
    <source>
        <dbReference type="EMBL" id="MFB9259609.1"/>
    </source>
</evidence>
<evidence type="ECO:0000256" key="2">
    <source>
        <dbReference type="SAM" id="Phobius"/>
    </source>
</evidence>
<proteinExistence type="predicted"/>
<sequence>MREKGVLMSAVPTLIGFAATLVATALLTVLCPPAWQPWVQLVVAGLIAALVTARRQGRPLLSRGPAPRRVPVDVVDLRTPDRTVVGCVDGGRLATTAVEVSAGAFMPTVVGRDDPGEHRGGRLPLAAIARQLDQGGVTLEGIDVVVRGRRASKGDDGDVYSRLLGPLTLVSHRRVHLLLRFDLAQLALRGSAGADTPLEQIVAVATERVRRALVHHGLPCRVLDAVELAELYLEAEDEGDTAGDPGAADVLTAGGPGDGRGLVLRPSADTRAVIDGLAEVRAAEVTEVVRLRRVEGRTDVVDLVTTVGLTGIPAVGDGGSGGSGHGSTGDGAFAEAAGSCHRLHSASVLPVPGEQLPAAVAANVDRRRIDDLDDVAPPAHGSGQILGATRDGGAAAAQLAGPHLRSVLLTARPEVCRQVAFRAVAAGYRIAVVTDVPDRWRPLLRIGDESRYRIVEPDSSDAGAPVDAVMWDVDGALSEARIDALAGPGGPDVTPPTVIRVDADRELRGGQELQMPAPPDLVLDGRIDGWISIEPRADDSHLNPARTEAPRDVRTLRVSVVTGPGEEEYVGSAQARVAAAT</sequence>
<feature type="domain" description="Type VII secretion system protein EccE" evidence="3">
    <location>
        <begin position="170"/>
        <end position="235"/>
    </location>
</feature>
<comment type="caution">
    <text evidence="4">The sequence shown here is derived from an EMBL/GenBank/DDBJ whole genome shotgun (WGS) entry which is preliminary data.</text>
</comment>
<accession>A0ABV5JPF1</accession>
<evidence type="ECO:0000256" key="1">
    <source>
        <dbReference type="SAM" id="MobiDB-lite"/>
    </source>
</evidence>
<organism evidence="4 5">
    <name type="scientific">Dietzia aerolata</name>
    <dbReference type="NCBI Taxonomy" id="595984"/>
    <lineage>
        <taxon>Bacteria</taxon>
        <taxon>Bacillati</taxon>
        <taxon>Actinomycetota</taxon>
        <taxon>Actinomycetes</taxon>
        <taxon>Mycobacteriales</taxon>
        <taxon>Dietziaceae</taxon>
        <taxon>Dietzia</taxon>
    </lineage>
</organism>
<dbReference type="Proteomes" id="UP001589700">
    <property type="component" value="Unassembled WGS sequence"/>
</dbReference>
<feature type="region of interest" description="Disordered" evidence="1">
    <location>
        <begin position="237"/>
        <end position="261"/>
    </location>
</feature>
<feature type="transmembrane region" description="Helical" evidence="2">
    <location>
        <begin position="7"/>
        <end position="29"/>
    </location>
</feature>
<protein>
    <submittedName>
        <fullName evidence="4">Type VII secretion protein EccE</fullName>
    </submittedName>
</protein>
<evidence type="ECO:0000313" key="5">
    <source>
        <dbReference type="Proteomes" id="UP001589700"/>
    </source>
</evidence>
<keyword evidence="2" id="KW-0812">Transmembrane</keyword>
<keyword evidence="2" id="KW-0472">Membrane</keyword>
<gene>
    <name evidence="4" type="ORF">ACFFVD_07320</name>
</gene>
<dbReference type="InterPro" id="IPR050051">
    <property type="entry name" value="EccE_dom"/>
</dbReference>
<dbReference type="RefSeq" id="WP_380023235.1">
    <property type="nucleotide sequence ID" value="NZ_JBHMDY010000004.1"/>
</dbReference>
<dbReference type="Pfam" id="PF11203">
    <property type="entry name" value="EccE"/>
    <property type="match status" value="1"/>
</dbReference>
<evidence type="ECO:0000259" key="3">
    <source>
        <dbReference type="Pfam" id="PF11203"/>
    </source>
</evidence>
<dbReference type="EMBL" id="JBHMDY010000004">
    <property type="protein sequence ID" value="MFB9259609.1"/>
    <property type="molecule type" value="Genomic_DNA"/>
</dbReference>
<reference evidence="4 5" key="1">
    <citation type="submission" date="2024-09" db="EMBL/GenBank/DDBJ databases">
        <authorList>
            <person name="Sun Q."/>
            <person name="Mori K."/>
        </authorList>
    </citation>
    <scope>NUCLEOTIDE SEQUENCE [LARGE SCALE GENOMIC DNA]</scope>
    <source>
        <strain evidence="4 5">CCM 7659</strain>
    </source>
</reference>
<name>A0ABV5JPF1_9ACTN</name>
<keyword evidence="5" id="KW-1185">Reference proteome</keyword>
<keyword evidence="2" id="KW-1133">Transmembrane helix</keyword>